<feature type="binding site" evidence="8">
    <location>
        <position position="190"/>
    </location>
    <ligand>
        <name>substrate</name>
    </ligand>
</feature>
<comment type="function">
    <text evidence="8">Catalyzes the interconversion of 2-phosphoglycerate and 3-phosphoglycerate.</text>
</comment>
<feature type="domain" description="BPG-independent PGAM N-terminal" evidence="11">
    <location>
        <begin position="81"/>
        <end position="295"/>
    </location>
</feature>
<dbReference type="HAMAP" id="MF_01038">
    <property type="entry name" value="GpmI"/>
    <property type="match status" value="1"/>
</dbReference>
<feature type="binding site" evidence="8">
    <location>
        <position position="184"/>
    </location>
    <ligand>
        <name>substrate</name>
    </ligand>
</feature>
<feature type="binding site" evidence="8">
    <location>
        <position position="441"/>
    </location>
    <ligand>
        <name>Mn(2+)</name>
        <dbReference type="ChEBI" id="CHEBI:29035"/>
        <label>2</label>
    </ligand>
</feature>
<dbReference type="CDD" id="cd16010">
    <property type="entry name" value="iPGM"/>
    <property type="match status" value="1"/>
</dbReference>
<reference evidence="12 13" key="1">
    <citation type="submission" date="2017-06" db="EMBL/GenBank/DDBJ databases">
        <title>Complete genome of Francisella halioticida.</title>
        <authorList>
            <person name="Sjodin A."/>
        </authorList>
    </citation>
    <scope>NUCLEOTIDE SEQUENCE [LARGE SCALE GENOMIC DNA]</scope>
    <source>
        <strain evidence="12 13">DSM 23729</strain>
    </source>
</reference>
<evidence type="ECO:0000256" key="5">
    <source>
        <dbReference type="ARBA" id="ARBA00023152"/>
    </source>
</evidence>
<dbReference type="RefSeq" id="WP_088772418.1">
    <property type="nucleotide sequence ID" value="NZ_CP022132.1"/>
</dbReference>
<dbReference type="PANTHER" id="PTHR31637">
    <property type="entry name" value="2,3-BISPHOSPHOGLYCERATE-INDEPENDENT PHOSPHOGLYCERATE MUTASE"/>
    <property type="match status" value="1"/>
</dbReference>
<feature type="binding site" evidence="8">
    <location>
        <position position="459"/>
    </location>
    <ligand>
        <name>Mn(2+)</name>
        <dbReference type="ChEBI" id="CHEBI:29035"/>
        <label>1</label>
    </ligand>
</feature>
<keyword evidence="6 8" id="KW-0464">Manganese</keyword>
<dbReference type="Pfam" id="PF01676">
    <property type="entry name" value="Metalloenzyme"/>
    <property type="match status" value="1"/>
</dbReference>
<evidence type="ECO:0000259" key="10">
    <source>
        <dbReference type="Pfam" id="PF01676"/>
    </source>
</evidence>
<evidence type="ECO:0000256" key="6">
    <source>
        <dbReference type="ARBA" id="ARBA00023211"/>
    </source>
</evidence>
<feature type="binding site" evidence="8">
    <location>
        <position position="399"/>
    </location>
    <ligand>
        <name>Mn(2+)</name>
        <dbReference type="ChEBI" id="CHEBI:29035"/>
        <label>1</label>
    </ligand>
</feature>
<evidence type="ECO:0000256" key="1">
    <source>
        <dbReference type="ARBA" id="ARBA00000370"/>
    </source>
</evidence>
<feature type="active site" description="Phosphoserine intermediate" evidence="8">
    <location>
        <position position="61"/>
    </location>
</feature>
<evidence type="ECO:0000313" key="13">
    <source>
        <dbReference type="Proteomes" id="UP000249910"/>
    </source>
</evidence>
<dbReference type="EMBL" id="CP022132">
    <property type="protein sequence ID" value="ASG67901.1"/>
    <property type="molecule type" value="Genomic_DNA"/>
</dbReference>
<dbReference type="SUPFAM" id="SSF53649">
    <property type="entry name" value="Alkaline phosphatase-like"/>
    <property type="match status" value="1"/>
</dbReference>
<gene>
    <name evidence="8" type="primary">gpmI</name>
    <name evidence="12" type="ORF">CDV26_05435</name>
</gene>
<dbReference type="InterPro" id="IPR005995">
    <property type="entry name" value="Pgm_bpd_ind"/>
</dbReference>
<dbReference type="NCBIfam" id="TIGR01307">
    <property type="entry name" value="pgm_bpd_ind"/>
    <property type="match status" value="1"/>
</dbReference>
<dbReference type="Pfam" id="PF06415">
    <property type="entry name" value="iPGM_N"/>
    <property type="match status" value="1"/>
</dbReference>
<dbReference type="EC" id="5.4.2.12" evidence="8 9"/>
<proteinExistence type="inferred from homology"/>
<feature type="binding site" evidence="8">
    <location>
        <begin position="259"/>
        <end position="262"/>
    </location>
    <ligand>
        <name>substrate</name>
    </ligand>
</feature>
<dbReference type="InterPro" id="IPR017850">
    <property type="entry name" value="Alkaline_phosphatase_core_sf"/>
</dbReference>
<feature type="binding site" evidence="8">
    <location>
        <position position="440"/>
    </location>
    <ligand>
        <name>Mn(2+)</name>
        <dbReference type="ChEBI" id="CHEBI:29035"/>
        <label>2</label>
    </ligand>
</feature>
<evidence type="ECO:0000256" key="9">
    <source>
        <dbReference type="NCBIfam" id="TIGR01307"/>
    </source>
</evidence>
<feature type="binding site" evidence="8">
    <location>
        <position position="122"/>
    </location>
    <ligand>
        <name>substrate</name>
    </ligand>
</feature>
<feature type="binding site" evidence="8">
    <location>
        <position position="11"/>
    </location>
    <ligand>
        <name>Mn(2+)</name>
        <dbReference type="ChEBI" id="CHEBI:29035"/>
        <label>2</label>
    </ligand>
</feature>
<dbReference type="PANTHER" id="PTHR31637:SF0">
    <property type="entry name" value="2,3-BISPHOSPHOGLYCERATE-INDEPENDENT PHOSPHOGLYCERATE MUTASE"/>
    <property type="match status" value="1"/>
</dbReference>
<keyword evidence="4 8" id="KW-0479">Metal-binding</keyword>
<keyword evidence="13" id="KW-1185">Reference proteome</keyword>
<dbReference type="SUPFAM" id="SSF64158">
    <property type="entry name" value="2,3-Bisphosphoglycerate-independent phosphoglycerate mutase, substrate-binding domain"/>
    <property type="match status" value="1"/>
</dbReference>
<dbReference type="PIRSF" id="PIRSF001492">
    <property type="entry name" value="IPGAM"/>
    <property type="match status" value="1"/>
</dbReference>
<sequence>MKQTTLLVILDGWGYSESDYFNAIRNANTPTWDNIWQEFPKTLIDASSLSVGLPRGQMGNSEVGHVNIGSGRVVYQELTKIDKAIEDKTFGENQVICQAIDNVKQNDSSLHLIGLLSPGGVHSHEEHIFEIIKIAKQKGVKRVYLHAFLDGRDTPPRSAEDSIKKADKLLQDLNLGYIASVSGRYYAMDRDNRWDRVEKAYNAIANAKAEFIYNNALEALEQSYAREQSDEFVIPTCIKKDDKLVKVQDNDSVIFMNFRADRAREISHAFVDKTFDDFPRSKYLNINFTTLTEYDSKLECAVAFLPDQPVNTLGEVLMKNHKTQLRIAETEKYPHVTFFFNGGKEDQFEGEDRILIPSPKVATYDLQPEMSAPEITDNLVEAVKNSKYDCIICNYANSDMVGHTGNYEAAMRAIEYLDQCLAKLKDIVLEHNGNMFITADHGNADMMLNPETQKPYTAHTTNLVPFVYVGHKEAEVAIKDGKLSDIAPTILNVMDIPQPKEMTGKTIFKFEK</sequence>
<evidence type="ECO:0000256" key="7">
    <source>
        <dbReference type="ARBA" id="ARBA00023235"/>
    </source>
</evidence>
<protein>
    <recommendedName>
        <fullName evidence="8 9">2,3-bisphosphoglycerate-independent phosphoglycerate mutase</fullName>
        <shortName evidence="8">BPG-independent PGAM</shortName>
        <shortName evidence="8">Phosphoglyceromutase</shortName>
        <shortName evidence="8">iPGM</shortName>
        <ecNumber evidence="8 9">5.4.2.12</ecNumber>
    </recommendedName>
</protein>
<feature type="binding site" evidence="8">
    <location>
        <position position="61"/>
    </location>
    <ligand>
        <name>Mn(2+)</name>
        <dbReference type="ChEBI" id="CHEBI:29035"/>
        <label>2</label>
    </ligand>
</feature>
<comment type="catalytic activity">
    <reaction evidence="1 8">
        <text>(2R)-2-phosphoglycerate = (2R)-3-phosphoglycerate</text>
        <dbReference type="Rhea" id="RHEA:15901"/>
        <dbReference type="ChEBI" id="CHEBI:58272"/>
        <dbReference type="ChEBI" id="CHEBI:58289"/>
        <dbReference type="EC" id="5.4.2.12"/>
    </reaction>
</comment>
<dbReference type="Gene3D" id="3.40.720.10">
    <property type="entry name" value="Alkaline Phosphatase, subunit A"/>
    <property type="match status" value="1"/>
</dbReference>
<feature type="binding site" evidence="8">
    <location>
        <position position="403"/>
    </location>
    <ligand>
        <name>Mn(2+)</name>
        <dbReference type="ChEBI" id="CHEBI:29035"/>
        <label>1</label>
    </ligand>
</feature>
<comment type="subunit">
    <text evidence="8">Monomer.</text>
</comment>
<dbReference type="Gene3D" id="3.40.1450.10">
    <property type="entry name" value="BPG-independent phosphoglycerate mutase, domain B"/>
    <property type="match status" value="1"/>
</dbReference>
<keyword evidence="7 8" id="KW-0413">Isomerase</keyword>
<comment type="pathway">
    <text evidence="2 8">Carbohydrate degradation; glycolysis; pyruvate from D-glyceraldehyde 3-phosphate: step 3/5.</text>
</comment>
<comment type="cofactor">
    <cofactor evidence="8">
        <name>Mn(2+)</name>
        <dbReference type="ChEBI" id="CHEBI:29035"/>
    </cofactor>
    <text evidence="8">Binds 2 manganese ions per subunit.</text>
</comment>
<evidence type="ECO:0000256" key="8">
    <source>
        <dbReference type="HAMAP-Rule" id="MF_01038"/>
    </source>
</evidence>
<feature type="binding site" evidence="8">
    <location>
        <position position="332"/>
    </location>
    <ligand>
        <name>substrate</name>
    </ligand>
</feature>
<name>A0ABN5AVH7_9GAMM</name>
<accession>A0ABN5AVH7</accession>
<dbReference type="InterPro" id="IPR006124">
    <property type="entry name" value="Metalloenzyme"/>
</dbReference>
<feature type="domain" description="Metalloenzyme" evidence="10">
    <location>
        <begin position="4"/>
        <end position="496"/>
    </location>
</feature>
<feature type="binding site" evidence="8">
    <location>
        <begin position="152"/>
        <end position="153"/>
    </location>
    <ligand>
        <name>substrate</name>
    </ligand>
</feature>
<comment type="similarity">
    <text evidence="3 8">Belongs to the BPG-independent phosphoglycerate mutase family.</text>
</comment>
<evidence type="ECO:0000259" key="11">
    <source>
        <dbReference type="Pfam" id="PF06415"/>
    </source>
</evidence>
<organism evidence="12 13">
    <name type="scientific">Francisella halioticida</name>
    <dbReference type="NCBI Taxonomy" id="549298"/>
    <lineage>
        <taxon>Bacteria</taxon>
        <taxon>Pseudomonadati</taxon>
        <taxon>Pseudomonadota</taxon>
        <taxon>Gammaproteobacteria</taxon>
        <taxon>Thiotrichales</taxon>
        <taxon>Francisellaceae</taxon>
        <taxon>Francisella</taxon>
    </lineage>
</organism>
<dbReference type="Proteomes" id="UP000249910">
    <property type="component" value="Chromosome"/>
</dbReference>
<evidence type="ECO:0000256" key="2">
    <source>
        <dbReference type="ARBA" id="ARBA00004798"/>
    </source>
</evidence>
<dbReference type="InterPro" id="IPR036646">
    <property type="entry name" value="PGAM_B_sf"/>
</dbReference>
<evidence type="ECO:0000256" key="4">
    <source>
        <dbReference type="ARBA" id="ARBA00022723"/>
    </source>
</evidence>
<evidence type="ECO:0000313" key="12">
    <source>
        <dbReference type="EMBL" id="ASG67901.1"/>
    </source>
</evidence>
<keyword evidence="5 8" id="KW-0324">Glycolysis</keyword>
<dbReference type="InterPro" id="IPR011258">
    <property type="entry name" value="BPG-indep_PGM_N"/>
</dbReference>
<evidence type="ECO:0000256" key="3">
    <source>
        <dbReference type="ARBA" id="ARBA00008819"/>
    </source>
</evidence>